<dbReference type="Proteomes" id="UP000683360">
    <property type="component" value="Unassembled WGS sequence"/>
</dbReference>
<gene>
    <name evidence="1" type="ORF">MEDL_9318</name>
</gene>
<evidence type="ECO:0000313" key="1">
    <source>
        <dbReference type="EMBL" id="CAG2194294.1"/>
    </source>
</evidence>
<keyword evidence="2" id="KW-1185">Reference proteome</keyword>
<organism evidence="1 2">
    <name type="scientific">Mytilus edulis</name>
    <name type="common">Blue mussel</name>
    <dbReference type="NCBI Taxonomy" id="6550"/>
    <lineage>
        <taxon>Eukaryota</taxon>
        <taxon>Metazoa</taxon>
        <taxon>Spiralia</taxon>
        <taxon>Lophotrochozoa</taxon>
        <taxon>Mollusca</taxon>
        <taxon>Bivalvia</taxon>
        <taxon>Autobranchia</taxon>
        <taxon>Pteriomorphia</taxon>
        <taxon>Mytilida</taxon>
        <taxon>Mytiloidea</taxon>
        <taxon>Mytilidae</taxon>
        <taxon>Mytilinae</taxon>
        <taxon>Mytilus</taxon>
    </lineage>
</organism>
<dbReference type="AlphaFoldDB" id="A0A8S3QIH4"/>
<comment type="caution">
    <text evidence="1">The sequence shown here is derived from an EMBL/GenBank/DDBJ whole genome shotgun (WGS) entry which is preliminary data.</text>
</comment>
<proteinExistence type="predicted"/>
<sequence>MEPEKGKRAANFTEAEKVFLTELVERNINNSKFKSTITNQRKKTGMGRHCQAIEFQGWDRELPIKSRKSGGSRILDENLPMPSGFQFMVEGCPLAVPTNWYKNTIQHQKERSAICFENDGGLVPFPGAVWDKKRRFCLLQNPIMWSDDKC</sequence>
<protein>
    <submittedName>
        <fullName evidence="1">Uncharacterized protein</fullName>
    </submittedName>
</protein>
<name>A0A8S3QIH4_MYTED</name>
<accession>A0A8S3QIH4</accession>
<dbReference type="OrthoDB" id="6160731at2759"/>
<evidence type="ECO:0000313" key="2">
    <source>
        <dbReference type="Proteomes" id="UP000683360"/>
    </source>
</evidence>
<reference evidence="1" key="1">
    <citation type="submission" date="2021-03" db="EMBL/GenBank/DDBJ databases">
        <authorList>
            <person name="Bekaert M."/>
        </authorList>
    </citation>
    <scope>NUCLEOTIDE SEQUENCE</scope>
</reference>
<dbReference type="EMBL" id="CAJPWZ010000474">
    <property type="protein sequence ID" value="CAG2194294.1"/>
    <property type="molecule type" value="Genomic_DNA"/>
</dbReference>